<comment type="caution">
    <text evidence="2">The sequence shown here is derived from an EMBL/GenBank/DDBJ whole genome shotgun (WGS) entry which is preliminary data.</text>
</comment>
<dbReference type="PANTHER" id="PTHR22916:SF65">
    <property type="entry name" value="SLR1065 PROTEIN"/>
    <property type="match status" value="1"/>
</dbReference>
<reference evidence="3" key="1">
    <citation type="journal article" date="2019" name="Int. J. Syst. Evol. Microbiol.">
        <title>The Global Catalogue of Microorganisms (GCM) 10K type strain sequencing project: providing services to taxonomists for standard genome sequencing and annotation.</title>
        <authorList>
            <consortium name="The Broad Institute Genomics Platform"/>
            <consortium name="The Broad Institute Genome Sequencing Center for Infectious Disease"/>
            <person name="Wu L."/>
            <person name="Ma J."/>
        </authorList>
    </citation>
    <scope>NUCLEOTIDE SEQUENCE [LARGE SCALE GENOMIC DNA]</scope>
    <source>
        <strain evidence="3">JCM 16601</strain>
    </source>
</reference>
<proteinExistence type="predicted"/>
<dbReference type="SUPFAM" id="SSF53448">
    <property type="entry name" value="Nucleotide-diphospho-sugar transferases"/>
    <property type="match status" value="1"/>
</dbReference>
<accession>A0ABP7QPC1</accession>
<organism evidence="2 3">
    <name type="scientific">Mucilaginibacter dorajii</name>
    <dbReference type="NCBI Taxonomy" id="692994"/>
    <lineage>
        <taxon>Bacteria</taxon>
        <taxon>Pseudomonadati</taxon>
        <taxon>Bacteroidota</taxon>
        <taxon>Sphingobacteriia</taxon>
        <taxon>Sphingobacteriales</taxon>
        <taxon>Sphingobacteriaceae</taxon>
        <taxon>Mucilaginibacter</taxon>
    </lineage>
</organism>
<evidence type="ECO:0000259" key="1">
    <source>
        <dbReference type="Pfam" id="PF00535"/>
    </source>
</evidence>
<protein>
    <submittedName>
        <fullName evidence="2">Glycosyltransferase family 2 protein</fullName>
    </submittedName>
</protein>
<feature type="domain" description="Glycosyltransferase 2-like" evidence="1">
    <location>
        <begin position="37"/>
        <end position="159"/>
    </location>
</feature>
<sequence length="329" mass="38407">MALLNELPLVSQKRGWPWNEEVEQDVYESKKHWPKISIITPSYNQGKFIEETIRSILLQNYPNLEYIVIDGGSTDDTVDIIRKYEKWITFWVSEKDKGQANAINKGIDKSTGDIFNWINSDDYLAPDALVTIANAFKKGYSVAGNVYNFYDSDPGFKDIIQNKGLSGHQFLSLKSTFHQPGVWCDLNNIKAAGKFPEQSSYYFDRIFFTAYFIQFSQVIYSNEILVHFRYHENSKTLVIRDSKADELIDYYNELLKNPLFEDFKKDLKLALKYQLLPEKHISDWEYENAHKKIGSRLSSYLGLMLKKPELIQSRHFFTKLKRSVLQNLT</sequence>
<keyword evidence="3" id="KW-1185">Reference proteome</keyword>
<dbReference type="EMBL" id="BAAAZC010000029">
    <property type="protein sequence ID" value="GAA3985587.1"/>
    <property type="molecule type" value="Genomic_DNA"/>
</dbReference>
<dbReference type="InterPro" id="IPR001173">
    <property type="entry name" value="Glyco_trans_2-like"/>
</dbReference>
<dbReference type="InterPro" id="IPR029044">
    <property type="entry name" value="Nucleotide-diphossugar_trans"/>
</dbReference>
<evidence type="ECO:0000313" key="2">
    <source>
        <dbReference type="EMBL" id="GAA3985587.1"/>
    </source>
</evidence>
<dbReference type="Proteomes" id="UP001500742">
    <property type="component" value="Unassembled WGS sequence"/>
</dbReference>
<gene>
    <name evidence="2" type="ORF">GCM10022210_42210</name>
</gene>
<evidence type="ECO:0000313" key="3">
    <source>
        <dbReference type="Proteomes" id="UP001500742"/>
    </source>
</evidence>
<dbReference type="CDD" id="cd06433">
    <property type="entry name" value="GT_2_WfgS_like"/>
    <property type="match status" value="1"/>
</dbReference>
<dbReference type="Pfam" id="PF00535">
    <property type="entry name" value="Glycos_transf_2"/>
    <property type="match status" value="1"/>
</dbReference>
<name>A0ABP7QPC1_9SPHI</name>
<dbReference type="PANTHER" id="PTHR22916">
    <property type="entry name" value="GLYCOSYLTRANSFERASE"/>
    <property type="match status" value="1"/>
</dbReference>
<dbReference type="Gene3D" id="3.90.550.10">
    <property type="entry name" value="Spore Coat Polysaccharide Biosynthesis Protein SpsA, Chain A"/>
    <property type="match status" value="1"/>
</dbReference>
<dbReference type="RefSeq" id="WP_259089238.1">
    <property type="nucleotide sequence ID" value="NZ_BAAAZC010000029.1"/>
</dbReference>